<keyword evidence="3" id="KW-1185">Reference proteome</keyword>
<organism evidence="2 3">
    <name type="scientific">Cirrhinus molitorella</name>
    <name type="common">mud carp</name>
    <dbReference type="NCBI Taxonomy" id="172907"/>
    <lineage>
        <taxon>Eukaryota</taxon>
        <taxon>Metazoa</taxon>
        <taxon>Chordata</taxon>
        <taxon>Craniata</taxon>
        <taxon>Vertebrata</taxon>
        <taxon>Euteleostomi</taxon>
        <taxon>Actinopterygii</taxon>
        <taxon>Neopterygii</taxon>
        <taxon>Teleostei</taxon>
        <taxon>Ostariophysi</taxon>
        <taxon>Cypriniformes</taxon>
        <taxon>Cyprinidae</taxon>
        <taxon>Labeoninae</taxon>
        <taxon>Labeonini</taxon>
        <taxon>Cirrhinus</taxon>
    </lineage>
</organism>
<protein>
    <submittedName>
        <fullName evidence="2">Uncharacterized protein</fullName>
    </submittedName>
</protein>
<accession>A0AA88TK37</accession>
<dbReference type="Proteomes" id="UP001187343">
    <property type="component" value="Unassembled WGS sequence"/>
</dbReference>
<proteinExistence type="predicted"/>
<name>A0AA88TK37_9TELE</name>
<evidence type="ECO:0000256" key="1">
    <source>
        <dbReference type="SAM" id="MobiDB-lite"/>
    </source>
</evidence>
<comment type="caution">
    <text evidence="2">The sequence shown here is derived from an EMBL/GenBank/DDBJ whole genome shotgun (WGS) entry which is preliminary data.</text>
</comment>
<reference evidence="2" key="1">
    <citation type="submission" date="2023-08" db="EMBL/GenBank/DDBJ databases">
        <title>Chromosome-level Genome Assembly of mud carp (Cirrhinus molitorella).</title>
        <authorList>
            <person name="Liu H."/>
        </authorList>
    </citation>
    <scope>NUCLEOTIDE SEQUENCE</scope>
    <source>
        <strain evidence="2">Prfri</strain>
        <tissue evidence="2">Muscle</tissue>
    </source>
</reference>
<sequence>MEGIGFLKCKQVQIFYVCFLPQQTELKHELMHLKALAAGVAAGDQCTETHHRKRPRLKDAAGGVRFNLQTRTQWWKKRKSGKTPHPSRLDLVR</sequence>
<feature type="region of interest" description="Disordered" evidence="1">
    <location>
        <begin position="74"/>
        <end position="93"/>
    </location>
</feature>
<evidence type="ECO:0000313" key="2">
    <source>
        <dbReference type="EMBL" id="KAK2892710.1"/>
    </source>
</evidence>
<evidence type="ECO:0000313" key="3">
    <source>
        <dbReference type="Proteomes" id="UP001187343"/>
    </source>
</evidence>
<dbReference type="AlphaFoldDB" id="A0AA88TK37"/>
<gene>
    <name evidence="2" type="ORF">Q8A67_012698</name>
</gene>
<dbReference type="EMBL" id="JAUYZG010000012">
    <property type="protein sequence ID" value="KAK2892710.1"/>
    <property type="molecule type" value="Genomic_DNA"/>
</dbReference>